<sequence>MIDSSTKTGQVINIAYNAPMPELPEVETVRLQLLHKIVGKRIKKIEIYKTRTVAHDPTFESRLKNQTIKYIDRIGKLLIFSFDKKPDLFLLAHLKMTGQFFYIDKKGQIVGGGHSDKDSENITFPHKHSRVAFGFDGGGTLYFNDMRLFGYLKIATKQEVEVAKSRFGPEPIHPEFDTKWFTTTLLKKKTPVKAALLNQQFVAGLGNIYVDEALWRAKVLPTRICDTMTKKEAVAIATSSGDVMNESIKVGGTTFQHFIDTDGNKGNFSSFLKVFGKQGTSCPRCGHIIEKTRVAGRGTHFCPGCQK</sequence>
<evidence type="ECO:0000256" key="14">
    <source>
        <dbReference type="ARBA" id="ARBA00044632"/>
    </source>
</evidence>
<dbReference type="NCBIfam" id="TIGR00577">
    <property type="entry name" value="fpg"/>
    <property type="match status" value="1"/>
</dbReference>
<dbReference type="Pfam" id="PF01149">
    <property type="entry name" value="Fapy_DNA_glyco"/>
    <property type="match status" value="1"/>
</dbReference>
<dbReference type="InterPro" id="IPR020629">
    <property type="entry name" value="FPG_Glyclase"/>
</dbReference>
<dbReference type="SUPFAM" id="SSF81624">
    <property type="entry name" value="N-terminal domain of MutM-like DNA repair proteins"/>
    <property type="match status" value="1"/>
</dbReference>
<gene>
    <name evidence="15" type="primary">mutM</name>
    <name evidence="15" type="synonym">fpg</name>
    <name evidence="18" type="ORF">CO026_00290</name>
</gene>
<dbReference type="PANTHER" id="PTHR22993">
    <property type="entry name" value="FORMAMIDOPYRIMIDINE-DNA GLYCOSYLASE"/>
    <property type="match status" value="1"/>
</dbReference>
<dbReference type="InterPro" id="IPR035937">
    <property type="entry name" value="FPG_N"/>
</dbReference>
<evidence type="ECO:0000256" key="15">
    <source>
        <dbReference type="HAMAP-Rule" id="MF_00103"/>
    </source>
</evidence>
<evidence type="ECO:0000256" key="12">
    <source>
        <dbReference type="ARBA" id="ARBA00023268"/>
    </source>
</evidence>
<feature type="binding site" evidence="15">
    <location>
        <position position="147"/>
    </location>
    <ligand>
        <name>DNA</name>
        <dbReference type="ChEBI" id="CHEBI:16991"/>
    </ligand>
</feature>
<dbReference type="AlphaFoldDB" id="A0A2M8FFM5"/>
<dbReference type="EMBL" id="PFRD01000018">
    <property type="protein sequence ID" value="PJC56438.1"/>
    <property type="molecule type" value="Genomic_DNA"/>
</dbReference>
<evidence type="ECO:0000256" key="8">
    <source>
        <dbReference type="ARBA" id="ARBA00022833"/>
    </source>
</evidence>
<dbReference type="InterPro" id="IPR010979">
    <property type="entry name" value="Ribosomal_uS13-like_H2TH"/>
</dbReference>
<feature type="active site" description="Proton donor; for beta-elimination activity" evidence="15">
    <location>
        <position position="76"/>
    </location>
</feature>
<keyword evidence="9 15" id="KW-0238">DNA-binding</keyword>
<dbReference type="InterPro" id="IPR000214">
    <property type="entry name" value="Znf_DNA_glyclase/AP_lyase"/>
</dbReference>
<dbReference type="Gene3D" id="1.10.8.50">
    <property type="match status" value="1"/>
</dbReference>
<comment type="caution">
    <text evidence="18">The sequence shown here is derived from an EMBL/GenBank/DDBJ whole genome shotgun (WGS) entry which is preliminary data.</text>
</comment>
<name>A0A2M8FFM5_9BACT</name>
<feature type="domain" description="Formamidopyrimidine-DNA glycosylase catalytic" evidence="17">
    <location>
        <begin position="21"/>
        <end position="150"/>
    </location>
</feature>
<dbReference type="EC" id="4.2.99.18" evidence="15"/>
<evidence type="ECO:0000256" key="1">
    <source>
        <dbReference type="ARBA" id="ARBA00001668"/>
    </source>
</evidence>
<feature type="domain" description="FPG-type" evidence="16">
    <location>
        <begin position="273"/>
        <end position="307"/>
    </location>
</feature>
<dbReference type="InterPro" id="IPR015887">
    <property type="entry name" value="DNA_glyclase_Znf_dom_DNA_BS"/>
</dbReference>
<dbReference type="PANTHER" id="PTHR22993:SF9">
    <property type="entry name" value="FORMAMIDOPYRIMIDINE-DNA GLYCOSYLASE"/>
    <property type="match status" value="1"/>
</dbReference>
<organism evidence="18 19">
    <name type="scientific">Candidatus Kaiserbacteria bacterium CG_4_9_14_0_2_um_filter_41_32</name>
    <dbReference type="NCBI Taxonomy" id="1974601"/>
    <lineage>
        <taxon>Bacteria</taxon>
        <taxon>Candidatus Kaiseribacteriota</taxon>
    </lineage>
</organism>
<feature type="active site" description="Schiff-base intermediate with DNA" evidence="15">
    <location>
        <position position="21"/>
    </location>
</feature>
<evidence type="ECO:0000256" key="3">
    <source>
        <dbReference type="ARBA" id="ARBA00011245"/>
    </source>
</evidence>
<evidence type="ECO:0000256" key="13">
    <source>
        <dbReference type="ARBA" id="ARBA00023295"/>
    </source>
</evidence>
<dbReference type="Pfam" id="PF06827">
    <property type="entry name" value="zf-FPG_IleRS"/>
    <property type="match status" value="1"/>
</dbReference>
<dbReference type="PROSITE" id="PS01242">
    <property type="entry name" value="ZF_FPG_1"/>
    <property type="match status" value="1"/>
</dbReference>
<evidence type="ECO:0000313" key="19">
    <source>
        <dbReference type="Proteomes" id="UP000230391"/>
    </source>
</evidence>
<dbReference type="SUPFAM" id="SSF46946">
    <property type="entry name" value="S13-like H2TH domain"/>
    <property type="match status" value="1"/>
</dbReference>
<dbReference type="EC" id="3.2.2.23" evidence="15"/>
<evidence type="ECO:0000313" key="18">
    <source>
        <dbReference type="EMBL" id="PJC56438.1"/>
    </source>
</evidence>
<evidence type="ECO:0000256" key="6">
    <source>
        <dbReference type="ARBA" id="ARBA00022771"/>
    </source>
</evidence>
<dbReference type="GO" id="GO:0003684">
    <property type="term" value="F:damaged DNA binding"/>
    <property type="evidence" value="ECO:0007669"/>
    <property type="project" value="InterPro"/>
</dbReference>
<dbReference type="Pfam" id="PF06831">
    <property type="entry name" value="H2TH"/>
    <property type="match status" value="1"/>
</dbReference>
<comment type="catalytic activity">
    <reaction evidence="14 15">
        <text>2'-deoxyribonucleotide-(2'-deoxyribose 5'-phosphate)-2'-deoxyribonucleotide-DNA = a 3'-end 2'-deoxyribonucleotide-(2,3-dehydro-2,3-deoxyribose 5'-phosphate)-DNA + a 5'-end 5'-phospho-2'-deoxyribonucleoside-DNA + H(+)</text>
        <dbReference type="Rhea" id="RHEA:66592"/>
        <dbReference type="Rhea" id="RHEA-COMP:13180"/>
        <dbReference type="Rhea" id="RHEA-COMP:16897"/>
        <dbReference type="Rhea" id="RHEA-COMP:17067"/>
        <dbReference type="ChEBI" id="CHEBI:15378"/>
        <dbReference type="ChEBI" id="CHEBI:136412"/>
        <dbReference type="ChEBI" id="CHEBI:157695"/>
        <dbReference type="ChEBI" id="CHEBI:167181"/>
        <dbReference type="EC" id="4.2.99.18"/>
    </reaction>
</comment>
<keyword evidence="12 15" id="KW-0511">Multifunctional enzyme</keyword>
<evidence type="ECO:0000256" key="9">
    <source>
        <dbReference type="ARBA" id="ARBA00023125"/>
    </source>
</evidence>
<comment type="similarity">
    <text evidence="2 15">Belongs to the FPG family.</text>
</comment>
<dbReference type="CDD" id="cd08966">
    <property type="entry name" value="EcFpg-like_N"/>
    <property type="match status" value="1"/>
</dbReference>
<dbReference type="SMART" id="SM00898">
    <property type="entry name" value="Fapy_DNA_glyco"/>
    <property type="match status" value="1"/>
</dbReference>
<keyword evidence="8 15" id="KW-0862">Zinc</keyword>
<accession>A0A2M8FFM5</accession>
<feature type="binding site" evidence="15">
    <location>
        <position position="188"/>
    </location>
    <ligand>
        <name>DNA</name>
        <dbReference type="ChEBI" id="CHEBI:16991"/>
    </ligand>
</feature>
<dbReference type="NCBIfam" id="NF002211">
    <property type="entry name" value="PRK01103.1"/>
    <property type="match status" value="1"/>
</dbReference>
<dbReference type="FunFam" id="1.10.8.50:FF:000003">
    <property type="entry name" value="Formamidopyrimidine-DNA glycosylase"/>
    <property type="match status" value="1"/>
</dbReference>
<evidence type="ECO:0000256" key="5">
    <source>
        <dbReference type="ARBA" id="ARBA00022763"/>
    </source>
</evidence>
<dbReference type="InterPro" id="IPR012319">
    <property type="entry name" value="FPG_cat"/>
</dbReference>
<evidence type="ECO:0000259" key="17">
    <source>
        <dbReference type="PROSITE" id="PS51068"/>
    </source>
</evidence>
<keyword evidence="7 15" id="KW-0378">Hydrolase</keyword>
<dbReference type="InterPro" id="IPR010663">
    <property type="entry name" value="Znf_FPG/IleRS"/>
</dbReference>
<comment type="function">
    <text evidence="15">Involved in base excision repair of DNA damaged by oxidation or by mutagenic agents. Acts as DNA glycosylase that recognizes and removes damaged bases. Has a preference for oxidized purines, such as 7,8-dihydro-8-oxoguanine (8-oxoG). Has AP (apurinic/apyrimidinic) lyase activity and introduces nicks in the DNA strand. Cleaves the DNA backbone by beta-delta elimination to generate a single-strand break at the site of the removed base with both 3'- and 5'-phosphates.</text>
</comment>
<protein>
    <recommendedName>
        <fullName evidence="15">Formamidopyrimidine-DNA glycosylase</fullName>
        <shortName evidence="15">Fapy-DNA glycosylase</shortName>
        <ecNumber evidence="15">3.2.2.23</ecNumber>
    </recommendedName>
    <alternativeName>
        <fullName evidence="15">DNA-(apurinic or apyrimidinic site) lyase MutM</fullName>
        <shortName evidence="15">AP lyase MutM</shortName>
        <ecNumber evidence="15">4.2.99.18</ecNumber>
    </alternativeName>
</protein>
<dbReference type="InterPro" id="IPR015886">
    <property type="entry name" value="H2TH_FPG"/>
</dbReference>
<keyword evidence="13 15" id="KW-0326">Glycosidase</keyword>
<proteinExistence type="inferred from homology"/>
<evidence type="ECO:0000256" key="10">
    <source>
        <dbReference type="ARBA" id="ARBA00023204"/>
    </source>
</evidence>
<dbReference type="Gene3D" id="3.20.190.10">
    <property type="entry name" value="MutM-like, N-terminal"/>
    <property type="match status" value="1"/>
</dbReference>
<evidence type="ECO:0000256" key="7">
    <source>
        <dbReference type="ARBA" id="ARBA00022801"/>
    </source>
</evidence>
<dbReference type="GO" id="GO:0140078">
    <property type="term" value="F:class I DNA-(apurinic or apyrimidinic site) endonuclease activity"/>
    <property type="evidence" value="ECO:0007669"/>
    <property type="project" value="UniProtKB-EC"/>
</dbReference>
<evidence type="ECO:0000256" key="4">
    <source>
        <dbReference type="ARBA" id="ARBA00022723"/>
    </source>
</evidence>
<keyword evidence="10 15" id="KW-0234">DNA repair</keyword>
<comment type="subunit">
    <text evidence="3 15">Monomer.</text>
</comment>
<dbReference type="SUPFAM" id="SSF57716">
    <property type="entry name" value="Glucocorticoid receptor-like (DNA-binding domain)"/>
    <property type="match status" value="1"/>
</dbReference>
<dbReference type="HAMAP" id="MF_00103">
    <property type="entry name" value="Fapy_DNA_glycosyl"/>
    <property type="match status" value="1"/>
</dbReference>
<dbReference type="SMART" id="SM01232">
    <property type="entry name" value="H2TH"/>
    <property type="match status" value="1"/>
</dbReference>
<feature type="active site" description="Proton donor" evidence="15">
    <location>
        <position position="22"/>
    </location>
</feature>
<dbReference type="Proteomes" id="UP000230391">
    <property type="component" value="Unassembled WGS sequence"/>
</dbReference>
<evidence type="ECO:0000256" key="11">
    <source>
        <dbReference type="ARBA" id="ARBA00023239"/>
    </source>
</evidence>
<feature type="binding site" evidence="15">
    <location>
        <position position="128"/>
    </location>
    <ligand>
        <name>DNA</name>
        <dbReference type="ChEBI" id="CHEBI:16991"/>
    </ligand>
</feature>
<evidence type="ECO:0000259" key="16">
    <source>
        <dbReference type="PROSITE" id="PS51066"/>
    </source>
</evidence>
<reference evidence="19" key="1">
    <citation type="submission" date="2017-09" db="EMBL/GenBank/DDBJ databases">
        <title>Depth-based differentiation of microbial function through sediment-hosted aquifers and enrichment of novel symbionts in the deep terrestrial subsurface.</title>
        <authorList>
            <person name="Probst A.J."/>
            <person name="Ladd B."/>
            <person name="Jarett J.K."/>
            <person name="Geller-Mcgrath D.E."/>
            <person name="Sieber C.M.K."/>
            <person name="Emerson J.B."/>
            <person name="Anantharaman K."/>
            <person name="Thomas B.C."/>
            <person name="Malmstrom R."/>
            <person name="Stieglmeier M."/>
            <person name="Klingl A."/>
            <person name="Woyke T."/>
            <person name="Ryan C.M."/>
            <person name="Banfield J.F."/>
        </authorList>
    </citation>
    <scope>NUCLEOTIDE SEQUENCE [LARGE SCALE GENOMIC DNA]</scope>
</reference>
<comment type="cofactor">
    <cofactor evidence="15">
        <name>Zn(2+)</name>
        <dbReference type="ChEBI" id="CHEBI:29105"/>
    </cofactor>
    <text evidence="15">Binds 1 zinc ion per subunit.</text>
</comment>
<dbReference type="PROSITE" id="PS51068">
    <property type="entry name" value="FPG_CAT"/>
    <property type="match status" value="1"/>
</dbReference>
<dbReference type="GO" id="GO:0034039">
    <property type="term" value="F:8-oxo-7,8-dihydroguanine DNA N-glycosylase activity"/>
    <property type="evidence" value="ECO:0007669"/>
    <property type="project" value="TreeGrafter"/>
</dbReference>
<comment type="catalytic activity">
    <reaction evidence="1 15">
        <text>Hydrolysis of DNA containing ring-opened 7-methylguanine residues, releasing 2,6-diamino-4-hydroxy-5-(N-methyl)formamidopyrimidine.</text>
        <dbReference type="EC" id="3.2.2.23"/>
    </reaction>
</comment>
<feature type="active site" description="Proton donor; for delta-elimination activity" evidence="15">
    <location>
        <position position="297"/>
    </location>
</feature>
<dbReference type="GO" id="GO:0006284">
    <property type="term" value="P:base-excision repair"/>
    <property type="evidence" value="ECO:0007669"/>
    <property type="project" value="InterPro"/>
</dbReference>
<keyword evidence="6 15" id="KW-0863">Zinc-finger</keyword>
<evidence type="ECO:0000256" key="2">
    <source>
        <dbReference type="ARBA" id="ARBA00009409"/>
    </source>
</evidence>
<keyword evidence="11 15" id="KW-0456">Lyase</keyword>
<dbReference type="GO" id="GO:0008270">
    <property type="term" value="F:zinc ion binding"/>
    <property type="evidence" value="ECO:0007669"/>
    <property type="project" value="UniProtKB-UniRule"/>
</dbReference>
<keyword evidence="4 15" id="KW-0479">Metal-binding</keyword>
<keyword evidence="5 15" id="KW-0227">DNA damage</keyword>
<dbReference type="PROSITE" id="PS51066">
    <property type="entry name" value="ZF_FPG_2"/>
    <property type="match status" value="1"/>
</dbReference>